<evidence type="ECO:0000259" key="3">
    <source>
        <dbReference type="Pfam" id="PF13505"/>
    </source>
</evidence>
<dbReference type="InterPro" id="IPR027385">
    <property type="entry name" value="Beta-barrel_OMP"/>
</dbReference>
<feature type="domain" description="Outer membrane protein beta-barrel" evidence="3">
    <location>
        <begin position="7"/>
        <end position="198"/>
    </location>
</feature>
<keyword evidence="5" id="KW-1185">Reference proteome</keyword>
<dbReference type="AlphaFoldDB" id="A0A1G6ZWS0"/>
<organism evidence="4 5">
    <name type="scientific">Dyadobacter soli</name>
    <dbReference type="NCBI Taxonomy" id="659014"/>
    <lineage>
        <taxon>Bacteria</taxon>
        <taxon>Pseudomonadati</taxon>
        <taxon>Bacteroidota</taxon>
        <taxon>Cytophagia</taxon>
        <taxon>Cytophagales</taxon>
        <taxon>Spirosomataceae</taxon>
        <taxon>Dyadobacter</taxon>
    </lineage>
</organism>
<feature type="signal peptide" evidence="2">
    <location>
        <begin position="1"/>
        <end position="20"/>
    </location>
</feature>
<dbReference type="EMBL" id="FNAN01000003">
    <property type="protein sequence ID" value="SDE06076.1"/>
    <property type="molecule type" value="Genomic_DNA"/>
</dbReference>
<evidence type="ECO:0000313" key="4">
    <source>
        <dbReference type="EMBL" id="SDE06076.1"/>
    </source>
</evidence>
<evidence type="ECO:0000313" key="5">
    <source>
        <dbReference type="Proteomes" id="UP000198748"/>
    </source>
</evidence>
<dbReference type="InterPro" id="IPR011250">
    <property type="entry name" value="OMP/PagP_B-barrel"/>
</dbReference>
<dbReference type="RefSeq" id="WP_090147472.1">
    <property type="nucleotide sequence ID" value="NZ_FNAN01000003.1"/>
</dbReference>
<protein>
    <submittedName>
        <fullName evidence="4">Outer membrane protein beta-barrel domain-containing protein</fullName>
    </submittedName>
</protein>
<evidence type="ECO:0000256" key="2">
    <source>
        <dbReference type="SAM" id="SignalP"/>
    </source>
</evidence>
<evidence type="ECO:0000256" key="1">
    <source>
        <dbReference type="ARBA" id="ARBA00022729"/>
    </source>
</evidence>
<keyword evidence="1 2" id="KW-0732">Signal</keyword>
<accession>A0A1G6ZWS0</accession>
<feature type="chain" id="PRO_5011758239" evidence="2">
    <location>
        <begin position="21"/>
        <end position="213"/>
    </location>
</feature>
<dbReference type="Gene3D" id="2.40.160.20">
    <property type="match status" value="1"/>
</dbReference>
<sequence>MKNCIILLLVVVFCSSRAQAQENVSIGPLVGLSIANFRGDVSNTDWKPGLTIGGFYNYSSKSGFGFSGQLLFTQLGAQINNKTNEINLNYIQAPLLATFFFGRYGNRVRPKIFLGPNLNFLVGARDKNGNNINGDSNNRIYAPFDLGLTFGAGLNYRLQEKIWLNFDARYGVGLLDVTRLDNSNIKNNNWGINVGLSFPLGTYNKHTGRLRTR</sequence>
<dbReference type="SUPFAM" id="SSF56925">
    <property type="entry name" value="OMPA-like"/>
    <property type="match status" value="1"/>
</dbReference>
<dbReference type="OrthoDB" id="1121752at2"/>
<dbReference type="STRING" id="659014.SAMN04487996_103232"/>
<dbReference type="Pfam" id="PF13505">
    <property type="entry name" value="OMP_b-brl"/>
    <property type="match status" value="1"/>
</dbReference>
<reference evidence="5" key="1">
    <citation type="submission" date="2016-10" db="EMBL/GenBank/DDBJ databases">
        <authorList>
            <person name="Varghese N."/>
            <person name="Submissions S."/>
        </authorList>
    </citation>
    <scope>NUCLEOTIDE SEQUENCE [LARGE SCALE GENOMIC DNA]</scope>
    <source>
        <strain evidence="5">DSM 25329</strain>
    </source>
</reference>
<gene>
    <name evidence="4" type="ORF">SAMN04487996_103232</name>
</gene>
<dbReference type="Proteomes" id="UP000198748">
    <property type="component" value="Unassembled WGS sequence"/>
</dbReference>
<name>A0A1G6ZWS0_9BACT</name>
<proteinExistence type="predicted"/>